<proteinExistence type="predicted"/>
<dbReference type="PROSITE" id="PS51620">
    <property type="entry name" value="SAM_TRM61"/>
    <property type="match status" value="1"/>
</dbReference>
<sequence>MCSEIIKKNDLIFLILDARRRWLIQVKSGGDFHTHKGIIEFDDIIGKKYGSVIFSRPYKTQGYKFFILKPLPSDYVIYMARKTQIIYPEDAGMILLYSGINPGSIVIEAGCGSGALTCILGTYVRPTGHVYSYDIREKSLKRAKSNVTKANLDDVVTIQYGDIINDKLEHTNVDAVVLDLATPWDTIEKARAYLKFSGTLASFSPTIEQVKKTVFALKKNDFFEVNTYELIKRRIQVKENATRPEGMISHSGYLTFGRKIENLKNPYRERKSKSREIINFDGMPLRG</sequence>
<name>A0A0F9NL29_9ZZZZ</name>
<dbReference type="InterPro" id="IPR049470">
    <property type="entry name" value="TRM61_C"/>
</dbReference>
<evidence type="ECO:0000256" key="4">
    <source>
        <dbReference type="ARBA" id="ARBA00022694"/>
    </source>
</evidence>
<dbReference type="PIRSF" id="PIRSF017269">
    <property type="entry name" value="GCD14"/>
    <property type="match status" value="1"/>
</dbReference>
<evidence type="ECO:0000256" key="1">
    <source>
        <dbReference type="ARBA" id="ARBA00022603"/>
    </source>
</evidence>
<dbReference type="GO" id="GO:0160107">
    <property type="term" value="F:tRNA (adenine(58)-N1)-methyltransferase activity"/>
    <property type="evidence" value="ECO:0007669"/>
    <property type="project" value="InterPro"/>
</dbReference>
<dbReference type="EMBL" id="LAZR01003998">
    <property type="protein sequence ID" value="KKN12737.1"/>
    <property type="molecule type" value="Genomic_DNA"/>
</dbReference>
<accession>A0A0F9NL29</accession>
<evidence type="ECO:0000313" key="6">
    <source>
        <dbReference type="EMBL" id="KKN12737.1"/>
    </source>
</evidence>
<dbReference type="Pfam" id="PF08704">
    <property type="entry name" value="GCD14"/>
    <property type="match status" value="1"/>
</dbReference>
<comment type="caution">
    <text evidence="6">The sequence shown here is derived from an EMBL/GenBank/DDBJ whole genome shotgun (WGS) entry which is preliminary data.</text>
</comment>
<dbReference type="AlphaFoldDB" id="A0A0F9NL29"/>
<dbReference type="PANTHER" id="PTHR12133:SF1">
    <property type="entry name" value="TRNA (ADENINE(58)-N(1))-METHYLTRANSFERASE, MITOCHONDRIAL"/>
    <property type="match status" value="1"/>
</dbReference>
<dbReference type="GO" id="GO:0031515">
    <property type="term" value="C:tRNA (m1A) methyltransferase complex"/>
    <property type="evidence" value="ECO:0007669"/>
    <property type="project" value="InterPro"/>
</dbReference>
<dbReference type="SUPFAM" id="SSF53335">
    <property type="entry name" value="S-adenosyl-L-methionine-dependent methyltransferases"/>
    <property type="match status" value="1"/>
</dbReference>
<dbReference type="CDD" id="cd02440">
    <property type="entry name" value="AdoMet_MTases"/>
    <property type="match status" value="1"/>
</dbReference>
<keyword evidence="2" id="KW-0808">Transferase</keyword>
<gene>
    <name evidence="6" type="ORF">LCGC14_1013440</name>
</gene>
<reference evidence="6" key="1">
    <citation type="journal article" date="2015" name="Nature">
        <title>Complex archaea that bridge the gap between prokaryotes and eukaryotes.</title>
        <authorList>
            <person name="Spang A."/>
            <person name="Saw J.H."/>
            <person name="Jorgensen S.L."/>
            <person name="Zaremba-Niedzwiedzka K."/>
            <person name="Martijn J."/>
            <person name="Lind A.E."/>
            <person name="van Eijk R."/>
            <person name="Schleper C."/>
            <person name="Guy L."/>
            <person name="Ettema T.J."/>
        </authorList>
    </citation>
    <scope>NUCLEOTIDE SEQUENCE</scope>
</reference>
<keyword evidence="3" id="KW-0949">S-adenosyl-L-methionine</keyword>
<evidence type="ECO:0000259" key="5">
    <source>
        <dbReference type="Pfam" id="PF08704"/>
    </source>
</evidence>
<keyword evidence="4" id="KW-0819">tRNA processing</keyword>
<evidence type="ECO:0000256" key="3">
    <source>
        <dbReference type="ARBA" id="ARBA00022691"/>
    </source>
</evidence>
<dbReference type="Gene3D" id="3.40.50.150">
    <property type="entry name" value="Vaccinia Virus protein VP39"/>
    <property type="match status" value="1"/>
</dbReference>
<dbReference type="InterPro" id="IPR029063">
    <property type="entry name" value="SAM-dependent_MTases_sf"/>
</dbReference>
<organism evidence="6">
    <name type="scientific">marine sediment metagenome</name>
    <dbReference type="NCBI Taxonomy" id="412755"/>
    <lineage>
        <taxon>unclassified sequences</taxon>
        <taxon>metagenomes</taxon>
        <taxon>ecological metagenomes</taxon>
    </lineage>
</organism>
<keyword evidence="1" id="KW-0489">Methyltransferase</keyword>
<feature type="domain" description="tRNA (adenine(58)-N(1))-methyltransferase catalytic subunit TRM61 C-terminal" evidence="5">
    <location>
        <begin position="66"/>
        <end position="241"/>
    </location>
</feature>
<evidence type="ECO:0000256" key="2">
    <source>
        <dbReference type="ARBA" id="ARBA00022679"/>
    </source>
</evidence>
<dbReference type="GO" id="GO:0030488">
    <property type="term" value="P:tRNA methylation"/>
    <property type="evidence" value="ECO:0007669"/>
    <property type="project" value="InterPro"/>
</dbReference>
<dbReference type="Pfam" id="PF14801">
    <property type="entry name" value="TrmI-like_N"/>
    <property type="match status" value="1"/>
</dbReference>
<dbReference type="Gene3D" id="3.10.330.20">
    <property type="match status" value="1"/>
</dbReference>
<dbReference type="PANTHER" id="PTHR12133">
    <property type="entry name" value="TRNA (ADENINE(58)-N(1))-METHYLTRANSFERASE"/>
    <property type="match status" value="1"/>
</dbReference>
<dbReference type="InterPro" id="IPR014816">
    <property type="entry name" value="tRNA_MeTrfase_Gcd14"/>
</dbReference>
<protein>
    <recommendedName>
        <fullName evidence="5">tRNA (adenine(58)-N(1))-methyltransferase catalytic subunit TRM61 C-terminal domain-containing protein</fullName>
    </recommendedName>
</protein>